<sequence length="270" mass="30748">MFEENVEEIRHLVLSTNRKLRMSEVERFTETLTGIGRNAAKLKTQFPTIQCELQKEIKKNMERIVCEEKFIKDETAQIDQCLRRCKTLANMMVTMKKLAMVQDPTLNFSSKIEKNNNRSLFTLKENEFTPSGNHLSKFAQNEQINGNQLAAEKQQVMMMINGKMNEQTTPPAIPPPPLYYEGTSTSNLKPAADANVLDTILDELTNTVQRDMRSKSKSPGSAKSFSSIWTGPPKPPERHSTVDVRNRFTPSEIQEMQRRAIESVSPVPGW</sequence>
<organism evidence="2 3">
    <name type="scientific">Litomosoides sigmodontis</name>
    <name type="common">Filarial nematode worm</name>
    <dbReference type="NCBI Taxonomy" id="42156"/>
    <lineage>
        <taxon>Eukaryota</taxon>
        <taxon>Metazoa</taxon>
        <taxon>Ecdysozoa</taxon>
        <taxon>Nematoda</taxon>
        <taxon>Chromadorea</taxon>
        <taxon>Rhabditida</taxon>
        <taxon>Spirurina</taxon>
        <taxon>Spiruromorpha</taxon>
        <taxon>Filarioidea</taxon>
        <taxon>Onchocercidae</taxon>
        <taxon>Litomosoides</taxon>
    </lineage>
</organism>
<dbReference type="OrthoDB" id="6022652at2759"/>
<dbReference type="PANTHER" id="PTHR22741">
    <property type="entry name" value="P140CAP/SNIP-RELATED"/>
    <property type="match status" value="1"/>
</dbReference>
<reference evidence="2 3" key="1">
    <citation type="submission" date="2018-08" db="EMBL/GenBank/DDBJ databases">
        <authorList>
            <person name="Laetsch R D."/>
            <person name="Stevens L."/>
            <person name="Kumar S."/>
            <person name="Blaxter L. M."/>
        </authorList>
    </citation>
    <scope>NUCLEOTIDE SEQUENCE [LARGE SCALE GENOMIC DNA]</scope>
</reference>
<feature type="non-terminal residue" evidence="2">
    <location>
        <position position="1"/>
    </location>
</feature>
<evidence type="ECO:0000313" key="3">
    <source>
        <dbReference type="Proteomes" id="UP000277928"/>
    </source>
</evidence>
<dbReference type="Proteomes" id="UP000277928">
    <property type="component" value="Unassembled WGS sequence"/>
</dbReference>
<dbReference type="OMA" id="FPTIQCE"/>
<dbReference type="STRING" id="42156.A0A3P7M7G1"/>
<dbReference type="GO" id="GO:0005737">
    <property type="term" value="C:cytoplasm"/>
    <property type="evidence" value="ECO:0007669"/>
    <property type="project" value="TreeGrafter"/>
</dbReference>
<dbReference type="EMBL" id="UYRX01001854">
    <property type="protein sequence ID" value="VDM92275.1"/>
    <property type="molecule type" value="Genomic_DNA"/>
</dbReference>
<dbReference type="Gene3D" id="1.20.58.1540">
    <property type="entry name" value="Actin interacting protein 3, C-terminal domain"/>
    <property type="match status" value="1"/>
</dbReference>
<protein>
    <submittedName>
        <fullName evidence="2">Uncharacterized protein</fullName>
    </submittedName>
</protein>
<evidence type="ECO:0000256" key="1">
    <source>
        <dbReference type="SAM" id="MobiDB-lite"/>
    </source>
</evidence>
<feature type="compositionally biased region" description="Low complexity" evidence="1">
    <location>
        <begin position="217"/>
        <end position="227"/>
    </location>
</feature>
<proteinExistence type="predicted"/>
<feature type="compositionally biased region" description="Basic and acidic residues" evidence="1">
    <location>
        <begin position="235"/>
        <end position="246"/>
    </location>
</feature>
<dbReference type="InterPro" id="IPR051825">
    <property type="entry name" value="SRCIN1"/>
</dbReference>
<gene>
    <name evidence="2" type="ORF">NLS_LOCUS9716</name>
</gene>
<feature type="region of interest" description="Disordered" evidence="1">
    <location>
        <begin position="209"/>
        <end position="270"/>
    </location>
</feature>
<dbReference type="PANTHER" id="PTHR22741:SF10">
    <property type="entry name" value="COILED-COIL DOMAIN-CONTAINING PROTEIN CG32809"/>
    <property type="match status" value="1"/>
</dbReference>
<keyword evidence="3" id="KW-1185">Reference proteome</keyword>
<dbReference type="AlphaFoldDB" id="A0A3P7M7G1"/>
<accession>A0A3P7M7G1</accession>
<evidence type="ECO:0000313" key="2">
    <source>
        <dbReference type="EMBL" id="VDM92275.1"/>
    </source>
</evidence>
<name>A0A3P7M7G1_LITSI</name>